<evidence type="ECO:0000313" key="2">
    <source>
        <dbReference type="Proteomes" id="UP000800200"/>
    </source>
</evidence>
<sequence length="66" mass="7240">MAAFAHPLSACLQNFVSLLADLSTAVHEHRVSMPPEKVRNEYSRLKTRSGDLGALQSGRSSLAFRL</sequence>
<gene>
    <name evidence="1" type="ORF">K469DRAFT_544368</name>
</gene>
<dbReference type="AlphaFoldDB" id="A0A6A6EV96"/>
<reference evidence="1" key="1">
    <citation type="journal article" date="2020" name="Stud. Mycol.">
        <title>101 Dothideomycetes genomes: a test case for predicting lifestyles and emergence of pathogens.</title>
        <authorList>
            <person name="Haridas S."/>
            <person name="Albert R."/>
            <person name="Binder M."/>
            <person name="Bloem J."/>
            <person name="Labutti K."/>
            <person name="Salamov A."/>
            <person name="Andreopoulos B."/>
            <person name="Baker S."/>
            <person name="Barry K."/>
            <person name="Bills G."/>
            <person name="Bluhm B."/>
            <person name="Cannon C."/>
            <person name="Castanera R."/>
            <person name="Culley D."/>
            <person name="Daum C."/>
            <person name="Ezra D."/>
            <person name="Gonzalez J."/>
            <person name="Henrissat B."/>
            <person name="Kuo A."/>
            <person name="Liang C."/>
            <person name="Lipzen A."/>
            <person name="Lutzoni F."/>
            <person name="Magnuson J."/>
            <person name="Mondo S."/>
            <person name="Nolan M."/>
            <person name="Ohm R."/>
            <person name="Pangilinan J."/>
            <person name="Park H.-J."/>
            <person name="Ramirez L."/>
            <person name="Alfaro M."/>
            <person name="Sun H."/>
            <person name="Tritt A."/>
            <person name="Yoshinaga Y."/>
            <person name="Zwiers L.-H."/>
            <person name="Turgeon B."/>
            <person name="Goodwin S."/>
            <person name="Spatafora J."/>
            <person name="Crous P."/>
            <person name="Grigoriev I."/>
        </authorList>
    </citation>
    <scope>NUCLEOTIDE SEQUENCE</scope>
    <source>
        <strain evidence="1">CBS 207.26</strain>
    </source>
</reference>
<keyword evidence="2" id="KW-1185">Reference proteome</keyword>
<dbReference type="OrthoDB" id="6133115at2759"/>
<organism evidence="1 2">
    <name type="scientific">Zopfia rhizophila CBS 207.26</name>
    <dbReference type="NCBI Taxonomy" id="1314779"/>
    <lineage>
        <taxon>Eukaryota</taxon>
        <taxon>Fungi</taxon>
        <taxon>Dikarya</taxon>
        <taxon>Ascomycota</taxon>
        <taxon>Pezizomycotina</taxon>
        <taxon>Dothideomycetes</taxon>
        <taxon>Dothideomycetes incertae sedis</taxon>
        <taxon>Zopfiaceae</taxon>
        <taxon>Zopfia</taxon>
    </lineage>
</organism>
<protein>
    <recommendedName>
        <fullName evidence="3">NACHT-NTPase and P-loop NTPases N-terminal domain-containing protein</fullName>
    </recommendedName>
</protein>
<dbReference type="EMBL" id="ML994610">
    <property type="protein sequence ID" value="KAF2194933.1"/>
    <property type="molecule type" value="Genomic_DNA"/>
</dbReference>
<evidence type="ECO:0000313" key="1">
    <source>
        <dbReference type="EMBL" id="KAF2194933.1"/>
    </source>
</evidence>
<dbReference type="Proteomes" id="UP000800200">
    <property type="component" value="Unassembled WGS sequence"/>
</dbReference>
<proteinExistence type="predicted"/>
<name>A0A6A6EV96_9PEZI</name>
<evidence type="ECO:0008006" key="3">
    <source>
        <dbReference type="Google" id="ProtNLM"/>
    </source>
</evidence>
<accession>A0A6A6EV96</accession>